<dbReference type="EMBL" id="LN794158">
    <property type="protein sequence ID" value="CEN55332.1"/>
    <property type="molecule type" value="Genomic_DNA"/>
</dbReference>
<dbReference type="Proteomes" id="UP000056322">
    <property type="component" value="Chromosome 1"/>
</dbReference>
<dbReference type="OrthoDB" id="8537229at2"/>
<name>A0A0B7IW69_9PROT</name>
<accession>A0A0B7IW69</accession>
<dbReference type="RefSeq" id="WP_045750620.1">
    <property type="nucleotide sequence ID" value="NZ_LN794158.1"/>
</dbReference>
<reference evidence="2" key="1">
    <citation type="submission" date="2014-12" db="EMBL/GenBank/DDBJ databases">
        <authorList>
            <person name="Salcher M.M."/>
        </authorList>
    </citation>
    <scope>NUCLEOTIDE SEQUENCE [LARGE SCALE GENOMIC DNA]</scope>
    <source>
        <strain evidence="2">MMS-10A-171</strain>
    </source>
</reference>
<dbReference type="KEGG" id="mbac:BN1209_0278"/>
<evidence type="ECO:0000313" key="1">
    <source>
        <dbReference type="EMBL" id="CEN55332.1"/>
    </source>
</evidence>
<proteinExistence type="predicted"/>
<evidence type="ECO:0008006" key="3">
    <source>
        <dbReference type="Google" id="ProtNLM"/>
    </source>
</evidence>
<gene>
    <name evidence="1" type="ORF">BN1209_0278</name>
</gene>
<organism evidence="1 2">
    <name type="scientific">Candidatus Methylopumilus turicensis</name>
    <dbReference type="NCBI Taxonomy" id="1581680"/>
    <lineage>
        <taxon>Bacteria</taxon>
        <taxon>Pseudomonadati</taxon>
        <taxon>Pseudomonadota</taxon>
        <taxon>Betaproteobacteria</taxon>
        <taxon>Nitrosomonadales</taxon>
        <taxon>Methylophilaceae</taxon>
        <taxon>Candidatus Methylopumilus</taxon>
    </lineage>
</organism>
<protein>
    <recommendedName>
        <fullName evidence="3">YbdD/YjiX family protein</fullName>
    </recommendedName>
</protein>
<dbReference type="Pfam" id="PF04328">
    <property type="entry name" value="Sel_put"/>
    <property type="match status" value="1"/>
</dbReference>
<dbReference type="AlphaFoldDB" id="A0A0B7IW69"/>
<dbReference type="HOGENOM" id="CLU_171734_3_0_4"/>
<evidence type="ECO:0000313" key="2">
    <source>
        <dbReference type="Proteomes" id="UP000056322"/>
    </source>
</evidence>
<keyword evidence="2" id="KW-1185">Reference proteome</keyword>
<dbReference type="STRING" id="1581680.BN1209_0278"/>
<dbReference type="InterPro" id="IPR007423">
    <property type="entry name" value="Sel_put"/>
</dbReference>
<sequence length="63" mass="7622">MFSVLKNLWRSVRQLSGDDAYERYLRHYAEHHQHVLEAEPPLSQEAFFKAWQDKKWTGVKRCC</sequence>